<dbReference type="GO" id="GO:0015031">
    <property type="term" value="P:protein transport"/>
    <property type="evidence" value="ECO:0007669"/>
    <property type="project" value="InterPro"/>
</dbReference>
<geneLocation type="chloroplast" evidence="4"/>
<dbReference type="AlphaFoldDB" id="A0A1Z1MTT5"/>
<evidence type="ECO:0000256" key="2">
    <source>
        <dbReference type="ARBA" id="ARBA00022528"/>
    </source>
</evidence>
<dbReference type="PANTHER" id="PTHR33926:SF4">
    <property type="entry name" value="PROTEIN TIC 22, CHLOROPLASTIC"/>
    <property type="match status" value="1"/>
</dbReference>
<protein>
    <submittedName>
        <fullName evidence="4">Uncharacterized protein</fullName>
    </submittedName>
</protein>
<dbReference type="Pfam" id="PF04278">
    <property type="entry name" value="Tic22"/>
    <property type="match status" value="1"/>
</dbReference>
<evidence type="ECO:0000256" key="3">
    <source>
        <dbReference type="ARBA" id="ARBA00022640"/>
    </source>
</evidence>
<dbReference type="EMBL" id="MF101456">
    <property type="protein sequence ID" value="ARW69289.1"/>
    <property type="molecule type" value="Genomic_DNA"/>
</dbReference>
<proteinExistence type="predicted"/>
<gene>
    <name evidence="4" type="primary">ycf80</name>
</gene>
<organism evidence="4">
    <name type="scientific">Polysiphonia sp</name>
    <dbReference type="NCBI Taxonomy" id="1967842"/>
    <lineage>
        <taxon>Eukaryota</taxon>
        <taxon>Rhodophyta</taxon>
        <taxon>Florideophyceae</taxon>
        <taxon>Rhodymeniophycidae</taxon>
        <taxon>Ceramiales</taxon>
        <taxon>Rhodomelaceae</taxon>
        <taxon>Polysiphonioideae</taxon>
        <taxon>Polysiphonia</taxon>
    </lineage>
</organism>
<reference evidence="4" key="1">
    <citation type="journal article" date="2017" name="J. Phycol.">
        <title>Analysis of chloroplast genomes and a supermatrix inform reclassification of the Rhodomelaceae (Rhodophyta).</title>
        <authorList>
            <person name="Diaz-Tapia P."/>
            <person name="Maggs C.A."/>
            <person name="West J.A."/>
            <person name="Verbruggen H."/>
        </authorList>
    </citation>
    <scope>NUCLEOTIDE SEQUENCE</scope>
    <source>
        <strain evidence="4">PD1760</strain>
    </source>
</reference>
<comment type="subcellular location">
    <subcellularLocation>
        <location evidence="1">Plastid</location>
        <location evidence="1">Chloroplast</location>
    </subcellularLocation>
</comment>
<dbReference type="GO" id="GO:0009507">
    <property type="term" value="C:chloroplast"/>
    <property type="evidence" value="ECO:0007669"/>
    <property type="project" value="UniProtKB-SubCell"/>
</dbReference>
<evidence type="ECO:0000256" key="1">
    <source>
        <dbReference type="ARBA" id="ARBA00004229"/>
    </source>
</evidence>
<sequence>MILFNLILFNKSLYNCHENVQLSSCNLEQVCPYINIQYFTKNFLFNRLYRVLLSKKENFDTQSLLNESLMKDESSLIVSRNLWQKFINKYIQETIFLSSINPLSTYYISKLRSSGYSVYKNNDYKNFLYKFNKDIINGKINVIINTVDRLEDYSRVQRNNIYLKYTWLKVSGFRRFLSLSKQKKIINDYDSNIHKMFDFSVPLFVVVNSNKEIIISDSNNQSCCNKNIDNMYNLFAKLNKNNRDLRTGLLFVSPNDALEYKEYIESKYYNSTHPRYLEVVPINLKFYYKLMYTVNKDIEFRLIPDLKEVSNLLYKYKKYKHIFFDRNQKYGVNSFQGQPLYFIKSSYIKRQFSNKIVKLDYAYNFKQDNINYNCKVGFFNYNTLIGAWEKFKRENRDYRLPSIPHVYVSNFEAFIQKINQEKNSSETIFVPSLRTYNFIKYYSNLSLYNSYKLKSFISNKSLYLKTLCFRIFWSLTSRQPTNW</sequence>
<dbReference type="PANTHER" id="PTHR33926">
    <property type="entry name" value="PROTEIN TIC 22, CHLOROPLASTIC"/>
    <property type="match status" value="1"/>
</dbReference>
<evidence type="ECO:0000313" key="4">
    <source>
        <dbReference type="EMBL" id="ARW69289.1"/>
    </source>
</evidence>
<name>A0A1Z1MTT5_9FLOR</name>
<keyword evidence="2 4" id="KW-0150">Chloroplast</keyword>
<dbReference type="InterPro" id="IPR007378">
    <property type="entry name" value="Tic22-like"/>
</dbReference>
<keyword evidence="3 4" id="KW-0934">Plastid</keyword>
<accession>A0A1Z1MTT5</accession>